<dbReference type="PANTHER" id="PTHR43969:SF9">
    <property type="entry name" value="GLUTATHIONE S TRANSFERASE D10, ISOFORM A-RELATED"/>
    <property type="match status" value="1"/>
</dbReference>
<dbReference type="InterPro" id="IPR010987">
    <property type="entry name" value="Glutathione-S-Trfase_C-like"/>
</dbReference>
<dbReference type="Proteomes" id="UP000838878">
    <property type="component" value="Chromosome 7"/>
</dbReference>
<accession>A0A8J9VK19</accession>
<dbReference type="InterPro" id="IPR036282">
    <property type="entry name" value="Glutathione-S-Trfase_C_sf"/>
</dbReference>
<dbReference type="PROSITE" id="PS50405">
    <property type="entry name" value="GST_CTER"/>
    <property type="match status" value="1"/>
</dbReference>
<proteinExistence type="inferred from homology"/>
<dbReference type="Gene3D" id="1.20.1050.10">
    <property type="match status" value="1"/>
</dbReference>
<feature type="domain" description="GST N-terminal" evidence="3">
    <location>
        <begin position="10"/>
        <end position="91"/>
    </location>
</feature>
<dbReference type="InterPro" id="IPR040079">
    <property type="entry name" value="Glutathione_S-Trfase"/>
</dbReference>
<dbReference type="SUPFAM" id="SSF47616">
    <property type="entry name" value="GST C-terminal domain-like"/>
    <property type="match status" value="1"/>
</dbReference>
<dbReference type="SUPFAM" id="SSF52833">
    <property type="entry name" value="Thioredoxin-like"/>
    <property type="match status" value="1"/>
</dbReference>
<dbReference type="AlphaFoldDB" id="A0A8J9VK19"/>
<feature type="domain" description="GST C-terminal" evidence="4">
    <location>
        <begin position="97"/>
        <end position="223"/>
    </location>
</feature>
<dbReference type="PANTHER" id="PTHR43969">
    <property type="entry name" value="GLUTATHIONE S TRANSFERASE D10, ISOFORM A-RELATED"/>
    <property type="match status" value="1"/>
</dbReference>
<dbReference type="PROSITE" id="PS50404">
    <property type="entry name" value="GST_NTER"/>
    <property type="match status" value="1"/>
</dbReference>
<comment type="subunit">
    <text evidence="1">Homodimer.</text>
</comment>
<dbReference type="GO" id="GO:0006749">
    <property type="term" value="P:glutathione metabolic process"/>
    <property type="evidence" value="ECO:0007669"/>
    <property type="project" value="TreeGrafter"/>
</dbReference>
<dbReference type="SFLD" id="SFLDG00358">
    <property type="entry name" value="Main_(cytGST)"/>
    <property type="match status" value="1"/>
</dbReference>
<evidence type="ECO:0000256" key="1">
    <source>
        <dbReference type="ARBA" id="ARBA00011738"/>
    </source>
</evidence>
<dbReference type="InterPro" id="IPR004046">
    <property type="entry name" value="GST_C"/>
</dbReference>
<dbReference type="CDD" id="cd03177">
    <property type="entry name" value="GST_C_Delta_Epsilon"/>
    <property type="match status" value="1"/>
</dbReference>
<evidence type="ECO:0000313" key="5">
    <source>
        <dbReference type="EMBL" id="CAH0727835.1"/>
    </source>
</evidence>
<evidence type="ECO:0000256" key="2">
    <source>
        <dbReference type="RuleBase" id="RU003494"/>
    </source>
</evidence>
<comment type="similarity">
    <text evidence="2">Belongs to the GST superfamily.</text>
</comment>
<dbReference type="Gene3D" id="3.40.30.10">
    <property type="entry name" value="Glutaredoxin"/>
    <property type="match status" value="1"/>
</dbReference>
<dbReference type="GO" id="GO:0004364">
    <property type="term" value="F:glutathione transferase activity"/>
    <property type="evidence" value="ECO:0007669"/>
    <property type="project" value="TreeGrafter"/>
</dbReference>
<gene>
    <name evidence="5" type="ORF">BINO364_LOCUS13132</name>
</gene>
<dbReference type="SFLD" id="SFLDG01153">
    <property type="entry name" value="Main.4:_Theta-like"/>
    <property type="match status" value="1"/>
</dbReference>
<protein>
    <submittedName>
        <fullName evidence="5">Uncharacterized protein</fullName>
    </submittedName>
</protein>
<evidence type="ECO:0000313" key="6">
    <source>
        <dbReference type="Proteomes" id="UP000838878"/>
    </source>
</evidence>
<reference evidence="5" key="1">
    <citation type="submission" date="2021-12" db="EMBL/GenBank/DDBJ databases">
        <authorList>
            <person name="Martin H S."/>
        </authorList>
    </citation>
    <scope>NUCLEOTIDE SEQUENCE</scope>
</reference>
<dbReference type="InterPro" id="IPR036249">
    <property type="entry name" value="Thioredoxin-like_sf"/>
</dbReference>
<dbReference type="OrthoDB" id="2309723at2759"/>
<dbReference type="FunFam" id="1.20.1050.10:FF:000007">
    <property type="entry name" value="Glutathione S-transferase 1-1"/>
    <property type="match status" value="1"/>
</dbReference>
<keyword evidence="6" id="KW-1185">Reference proteome</keyword>
<evidence type="ECO:0000259" key="3">
    <source>
        <dbReference type="PROSITE" id="PS50404"/>
    </source>
</evidence>
<dbReference type="Pfam" id="PF02798">
    <property type="entry name" value="GST_N"/>
    <property type="match status" value="1"/>
</dbReference>
<feature type="non-terminal residue" evidence="5">
    <location>
        <position position="225"/>
    </location>
</feature>
<dbReference type="Pfam" id="PF00043">
    <property type="entry name" value="GST_C"/>
    <property type="match status" value="1"/>
</dbReference>
<dbReference type="EMBL" id="OV170227">
    <property type="protein sequence ID" value="CAH0727835.1"/>
    <property type="molecule type" value="Genomic_DNA"/>
</dbReference>
<sequence>MKIVLLQFTMPLKLYKMDISPPVCGTLMVIDLLKVPVEFVDVDLLNKEHLAPEYLEKNPMHTVPLLEDGDLYIHESHTIMAYLCDVYGKDDSLYPKDPKQRALVDQKLYFDGQFFIRARNISYPAIFEGVRKPSEKVINAVIESYDFLEAFLSKTKFIAGDKMTIADIAILSTLGATRFMVPVANKKYTKLTAWYTNMTQQPFYQKYGAPGAIGLANLLKDKLDI</sequence>
<name>A0A8J9VK19_9NEOP</name>
<dbReference type="SFLD" id="SFLDS00019">
    <property type="entry name" value="Glutathione_Transferase_(cytos"/>
    <property type="match status" value="1"/>
</dbReference>
<evidence type="ECO:0000259" key="4">
    <source>
        <dbReference type="PROSITE" id="PS50405"/>
    </source>
</evidence>
<dbReference type="InterPro" id="IPR004045">
    <property type="entry name" value="Glutathione_S-Trfase_N"/>
</dbReference>
<organism evidence="5 6">
    <name type="scientific">Brenthis ino</name>
    <name type="common">lesser marbled fritillary</name>
    <dbReference type="NCBI Taxonomy" id="405034"/>
    <lineage>
        <taxon>Eukaryota</taxon>
        <taxon>Metazoa</taxon>
        <taxon>Ecdysozoa</taxon>
        <taxon>Arthropoda</taxon>
        <taxon>Hexapoda</taxon>
        <taxon>Insecta</taxon>
        <taxon>Pterygota</taxon>
        <taxon>Neoptera</taxon>
        <taxon>Endopterygota</taxon>
        <taxon>Lepidoptera</taxon>
        <taxon>Glossata</taxon>
        <taxon>Ditrysia</taxon>
        <taxon>Papilionoidea</taxon>
        <taxon>Nymphalidae</taxon>
        <taxon>Heliconiinae</taxon>
        <taxon>Argynnini</taxon>
        <taxon>Brenthis</taxon>
    </lineage>
</organism>